<sequence>MFLIGCKDQKVLDSVTVTPADQTLGLYSAPVQYTATGNYSDGSTKDLTTTVVWSIDSTADTLFSTAVKGLLNPNREGSFIILGTFKVTDSSSDVVGYTSLKISP</sequence>
<evidence type="ECO:0000313" key="1">
    <source>
        <dbReference type="EMBL" id="OGG94638.1"/>
    </source>
</evidence>
<dbReference type="EMBL" id="MFNE01000036">
    <property type="protein sequence ID" value="OGG94638.1"/>
    <property type="molecule type" value="Genomic_DNA"/>
</dbReference>
<dbReference type="Gene3D" id="2.60.40.1080">
    <property type="match status" value="1"/>
</dbReference>
<reference evidence="1 2" key="1">
    <citation type="journal article" date="2016" name="Nat. Commun.">
        <title>Thousands of microbial genomes shed light on interconnected biogeochemical processes in an aquifer system.</title>
        <authorList>
            <person name="Anantharaman K."/>
            <person name="Brown C.T."/>
            <person name="Hug L.A."/>
            <person name="Sharon I."/>
            <person name="Castelle C.J."/>
            <person name="Probst A.J."/>
            <person name="Thomas B.C."/>
            <person name="Singh A."/>
            <person name="Wilkins M.J."/>
            <person name="Karaoz U."/>
            <person name="Brodie E.L."/>
            <person name="Williams K.H."/>
            <person name="Hubbard S.S."/>
            <person name="Banfield J.F."/>
        </authorList>
    </citation>
    <scope>NUCLEOTIDE SEQUENCE [LARGE SCALE GENOMIC DNA]</scope>
</reference>
<organism evidence="1 2">
    <name type="scientific">Candidatus Lambdaproteobacteria bacterium RIFOXYD2_FULL_50_16</name>
    <dbReference type="NCBI Taxonomy" id="1817772"/>
    <lineage>
        <taxon>Bacteria</taxon>
        <taxon>Pseudomonadati</taxon>
        <taxon>Pseudomonadota</taxon>
        <taxon>Candidatus Lambdaproteobacteria</taxon>
    </lineage>
</organism>
<gene>
    <name evidence="1" type="ORF">A2527_05490</name>
</gene>
<accession>A0A1F6G991</accession>
<evidence type="ECO:0008006" key="3">
    <source>
        <dbReference type="Google" id="ProtNLM"/>
    </source>
</evidence>
<dbReference type="STRING" id="1817772.A2527_05490"/>
<name>A0A1F6G991_9PROT</name>
<proteinExistence type="predicted"/>
<evidence type="ECO:0000313" key="2">
    <source>
        <dbReference type="Proteomes" id="UP000178449"/>
    </source>
</evidence>
<comment type="caution">
    <text evidence="1">The sequence shown here is derived from an EMBL/GenBank/DDBJ whole genome shotgun (WGS) entry which is preliminary data.</text>
</comment>
<protein>
    <recommendedName>
        <fullName evidence="3">BIG2 domain-containing protein</fullName>
    </recommendedName>
</protein>
<dbReference type="AlphaFoldDB" id="A0A1F6G991"/>
<dbReference type="Proteomes" id="UP000178449">
    <property type="component" value="Unassembled WGS sequence"/>
</dbReference>